<comment type="caution">
    <text evidence="4">The sequence shown here is derived from an EMBL/GenBank/DDBJ whole genome shotgun (WGS) entry which is preliminary data.</text>
</comment>
<dbReference type="RefSeq" id="WP_248668586.1">
    <property type="nucleotide sequence ID" value="NZ_JALPRX010000086.1"/>
</dbReference>
<dbReference type="PANTHER" id="PTHR11079">
    <property type="entry name" value="CYTOSINE DEAMINASE FAMILY MEMBER"/>
    <property type="match status" value="1"/>
</dbReference>
<dbReference type="AlphaFoldDB" id="A0A9X1YAA9"/>
<proteinExistence type="predicted"/>
<dbReference type="GO" id="GO:0016787">
    <property type="term" value="F:hydrolase activity"/>
    <property type="evidence" value="ECO:0007669"/>
    <property type="project" value="InterPro"/>
</dbReference>
<dbReference type="PROSITE" id="PS51747">
    <property type="entry name" value="CYT_DCMP_DEAMINASES_2"/>
    <property type="match status" value="1"/>
</dbReference>
<dbReference type="InterPro" id="IPR016193">
    <property type="entry name" value="Cytidine_deaminase-like"/>
</dbReference>
<dbReference type="InterPro" id="IPR016192">
    <property type="entry name" value="APOBEC/CMP_deaminase_Zn-bd"/>
</dbReference>
<gene>
    <name evidence="4" type="ORF">M0638_19015</name>
</gene>
<evidence type="ECO:0000313" key="4">
    <source>
        <dbReference type="EMBL" id="MCK8786471.1"/>
    </source>
</evidence>
<organism evidence="4 5">
    <name type="scientific">Roseomonas acroporae</name>
    <dbReference type="NCBI Taxonomy" id="2937791"/>
    <lineage>
        <taxon>Bacteria</taxon>
        <taxon>Pseudomonadati</taxon>
        <taxon>Pseudomonadota</taxon>
        <taxon>Alphaproteobacteria</taxon>
        <taxon>Acetobacterales</taxon>
        <taxon>Roseomonadaceae</taxon>
        <taxon>Roseomonas</taxon>
    </lineage>
</organism>
<protein>
    <submittedName>
        <fullName evidence="4">Nucleoside deaminase</fullName>
    </submittedName>
</protein>
<evidence type="ECO:0000313" key="5">
    <source>
        <dbReference type="Proteomes" id="UP001139516"/>
    </source>
</evidence>
<evidence type="ECO:0000259" key="3">
    <source>
        <dbReference type="PROSITE" id="PS51747"/>
    </source>
</evidence>
<dbReference type="InterPro" id="IPR002125">
    <property type="entry name" value="CMP_dCMP_dom"/>
</dbReference>
<dbReference type="EMBL" id="JALPRX010000086">
    <property type="protein sequence ID" value="MCK8786471.1"/>
    <property type="molecule type" value="Genomic_DNA"/>
</dbReference>
<dbReference type="Proteomes" id="UP001139516">
    <property type="component" value="Unassembled WGS sequence"/>
</dbReference>
<dbReference type="PANTHER" id="PTHR11079:SF162">
    <property type="entry name" value="RIBOFLAVIN BIOSYNTHESIS PROTEIN PYRD, CHLOROPLASTIC"/>
    <property type="match status" value="1"/>
</dbReference>
<evidence type="ECO:0000256" key="2">
    <source>
        <dbReference type="ARBA" id="ARBA00022833"/>
    </source>
</evidence>
<evidence type="ECO:0000256" key="1">
    <source>
        <dbReference type="ARBA" id="ARBA00022723"/>
    </source>
</evidence>
<dbReference type="PROSITE" id="PS00903">
    <property type="entry name" value="CYT_DCMP_DEAMINASES_1"/>
    <property type="match status" value="1"/>
</dbReference>
<dbReference type="SUPFAM" id="SSF53927">
    <property type="entry name" value="Cytidine deaminase-like"/>
    <property type="match status" value="1"/>
</dbReference>
<dbReference type="Gene3D" id="3.40.140.10">
    <property type="entry name" value="Cytidine Deaminase, domain 2"/>
    <property type="match status" value="1"/>
</dbReference>
<keyword evidence="1" id="KW-0479">Metal-binding</keyword>
<accession>A0A9X1YAA9</accession>
<dbReference type="Pfam" id="PF00383">
    <property type="entry name" value="dCMP_cyt_deam_1"/>
    <property type="match status" value="1"/>
</dbReference>
<dbReference type="GO" id="GO:0008270">
    <property type="term" value="F:zinc ion binding"/>
    <property type="evidence" value="ECO:0007669"/>
    <property type="project" value="InterPro"/>
</dbReference>
<sequence length="164" mass="17068">MYEERFMRRAIALSARALDHPGSEPFGAVVVRDGAIVGEGFNRAAAHHDPTAHGEIEAIRDACRRLRCTDLAGCELYTSCEPCALCAAAMAIAGIGTFHYAASLDQSERALAALPAGLRPAITPAAIRAAAATPGRDRASQMLDAEAVAVLERWAARAGSGPGA</sequence>
<keyword evidence="5" id="KW-1185">Reference proteome</keyword>
<keyword evidence="2" id="KW-0862">Zinc</keyword>
<dbReference type="CDD" id="cd01285">
    <property type="entry name" value="nucleoside_deaminase"/>
    <property type="match status" value="1"/>
</dbReference>
<reference evidence="4" key="1">
    <citation type="submission" date="2022-04" db="EMBL/GenBank/DDBJ databases">
        <title>Roseomonas acroporae sp. nov., isolated from coral Acropora digitifera.</title>
        <authorList>
            <person name="Sun H."/>
        </authorList>
    </citation>
    <scope>NUCLEOTIDE SEQUENCE</scope>
    <source>
        <strain evidence="4">NAR14</strain>
    </source>
</reference>
<name>A0A9X1YAA9_9PROT</name>
<feature type="domain" description="CMP/dCMP-type deaminase" evidence="3">
    <location>
        <begin position="1"/>
        <end position="121"/>
    </location>
</feature>